<keyword evidence="3" id="KW-1185">Reference proteome</keyword>
<sequence length="203" mass="21965">MLAAFHCDPNLWSTCPSSIFSTPTLHSPIQHRPAAPPPARRPPRRPAPVPAPPSPGTQPHNRLCSATRRDHFCPVITASIPAPPPDRPAFPRSGSRCSPPTTAGRWSSHLMREGLQHQGSTAYQAIAELRQWTVQAVHPRSRHLEKRASVPSLDSTACRTRAPVWVEEPTHSYAAFTAPELGRCASSSQAEATEPSALPAVPV</sequence>
<evidence type="ECO:0000256" key="1">
    <source>
        <dbReference type="SAM" id="MobiDB-lite"/>
    </source>
</evidence>
<feature type="compositionally biased region" description="Polar residues" evidence="1">
    <location>
        <begin position="95"/>
        <end position="104"/>
    </location>
</feature>
<dbReference type="EMBL" id="JARKIE010000624">
    <property type="protein sequence ID" value="KAJ7624129.1"/>
    <property type="molecule type" value="Genomic_DNA"/>
</dbReference>
<dbReference type="Proteomes" id="UP001221757">
    <property type="component" value="Unassembled WGS sequence"/>
</dbReference>
<feature type="compositionally biased region" description="Pro residues" evidence="1">
    <location>
        <begin position="34"/>
        <end position="56"/>
    </location>
</feature>
<reference evidence="2" key="1">
    <citation type="submission" date="2023-03" db="EMBL/GenBank/DDBJ databases">
        <title>Massive genome expansion in bonnet fungi (Mycena s.s.) driven by repeated elements and novel gene families across ecological guilds.</title>
        <authorList>
            <consortium name="Lawrence Berkeley National Laboratory"/>
            <person name="Harder C.B."/>
            <person name="Miyauchi S."/>
            <person name="Viragh M."/>
            <person name="Kuo A."/>
            <person name="Thoen E."/>
            <person name="Andreopoulos B."/>
            <person name="Lu D."/>
            <person name="Skrede I."/>
            <person name="Drula E."/>
            <person name="Henrissat B."/>
            <person name="Morin E."/>
            <person name="Kohler A."/>
            <person name="Barry K."/>
            <person name="LaButti K."/>
            <person name="Morin E."/>
            <person name="Salamov A."/>
            <person name="Lipzen A."/>
            <person name="Mereny Z."/>
            <person name="Hegedus B."/>
            <person name="Baldrian P."/>
            <person name="Stursova M."/>
            <person name="Weitz H."/>
            <person name="Taylor A."/>
            <person name="Grigoriev I.V."/>
            <person name="Nagy L.G."/>
            <person name="Martin F."/>
            <person name="Kauserud H."/>
        </authorList>
    </citation>
    <scope>NUCLEOTIDE SEQUENCE</scope>
    <source>
        <strain evidence="2">CBHHK067</strain>
    </source>
</reference>
<accession>A0AAD7BL39</accession>
<feature type="region of interest" description="Disordered" evidence="1">
    <location>
        <begin position="23"/>
        <end position="63"/>
    </location>
</feature>
<gene>
    <name evidence="2" type="ORF">B0H17DRAFT_1218997</name>
</gene>
<name>A0AAD7BL39_MYCRO</name>
<feature type="region of interest" description="Disordered" evidence="1">
    <location>
        <begin position="78"/>
        <end position="104"/>
    </location>
</feature>
<protein>
    <submittedName>
        <fullName evidence="2">Uncharacterized protein</fullName>
    </submittedName>
</protein>
<evidence type="ECO:0000313" key="2">
    <source>
        <dbReference type="EMBL" id="KAJ7624129.1"/>
    </source>
</evidence>
<proteinExistence type="predicted"/>
<dbReference type="AlphaFoldDB" id="A0AAD7BL39"/>
<comment type="caution">
    <text evidence="2">The sequence shown here is derived from an EMBL/GenBank/DDBJ whole genome shotgun (WGS) entry which is preliminary data.</text>
</comment>
<evidence type="ECO:0000313" key="3">
    <source>
        <dbReference type="Proteomes" id="UP001221757"/>
    </source>
</evidence>
<organism evidence="2 3">
    <name type="scientific">Mycena rosella</name>
    <name type="common">Pink bonnet</name>
    <name type="synonym">Agaricus rosellus</name>
    <dbReference type="NCBI Taxonomy" id="1033263"/>
    <lineage>
        <taxon>Eukaryota</taxon>
        <taxon>Fungi</taxon>
        <taxon>Dikarya</taxon>
        <taxon>Basidiomycota</taxon>
        <taxon>Agaricomycotina</taxon>
        <taxon>Agaricomycetes</taxon>
        <taxon>Agaricomycetidae</taxon>
        <taxon>Agaricales</taxon>
        <taxon>Marasmiineae</taxon>
        <taxon>Mycenaceae</taxon>
        <taxon>Mycena</taxon>
    </lineage>
</organism>